<evidence type="ECO:0000256" key="6">
    <source>
        <dbReference type="SAM" id="SignalP"/>
    </source>
</evidence>
<keyword evidence="1 5" id="KW-0245">EGF-like domain</keyword>
<dbReference type="SMART" id="SM00179">
    <property type="entry name" value="EGF_CA"/>
    <property type="match status" value="5"/>
</dbReference>
<comment type="caution">
    <text evidence="5">Lacks conserved residue(s) required for the propagation of feature annotation.</text>
</comment>
<dbReference type="GO" id="GO:0032991">
    <property type="term" value="C:protein-containing complex"/>
    <property type="evidence" value="ECO:0007669"/>
    <property type="project" value="TreeGrafter"/>
</dbReference>
<feature type="disulfide bond" evidence="5">
    <location>
        <begin position="50"/>
        <end position="59"/>
    </location>
</feature>
<dbReference type="PANTHER" id="PTHR24049:SF22">
    <property type="entry name" value="DROSOPHILA CRUMBS HOMOLOG"/>
    <property type="match status" value="1"/>
</dbReference>
<feature type="disulfide bond" evidence="5">
    <location>
        <begin position="253"/>
        <end position="262"/>
    </location>
</feature>
<feature type="domain" description="EGF-like" evidence="7">
    <location>
        <begin position="227"/>
        <end position="263"/>
    </location>
</feature>
<reference evidence="8" key="1">
    <citation type="submission" date="2021-02" db="EMBL/GenBank/DDBJ databases">
        <authorList>
            <person name="Nowell W R."/>
        </authorList>
    </citation>
    <scope>NUCLEOTIDE SEQUENCE</scope>
</reference>
<dbReference type="PROSITE" id="PS00022">
    <property type="entry name" value="EGF_1"/>
    <property type="match status" value="6"/>
</dbReference>
<dbReference type="GO" id="GO:0045197">
    <property type="term" value="P:establishment or maintenance of epithelial cell apical/basal polarity"/>
    <property type="evidence" value="ECO:0007669"/>
    <property type="project" value="TreeGrafter"/>
</dbReference>
<evidence type="ECO:0000259" key="7">
    <source>
        <dbReference type="PROSITE" id="PS50026"/>
    </source>
</evidence>
<dbReference type="InterPro" id="IPR051022">
    <property type="entry name" value="Notch_Cell-Fate_Det"/>
</dbReference>
<evidence type="ECO:0000256" key="5">
    <source>
        <dbReference type="PROSITE-ProRule" id="PRU00076"/>
    </source>
</evidence>
<organism evidence="8 9">
    <name type="scientific">Adineta steineri</name>
    <dbReference type="NCBI Taxonomy" id="433720"/>
    <lineage>
        <taxon>Eukaryota</taxon>
        <taxon>Metazoa</taxon>
        <taxon>Spiralia</taxon>
        <taxon>Gnathifera</taxon>
        <taxon>Rotifera</taxon>
        <taxon>Eurotatoria</taxon>
        <taxon>Bdelloidea</taxon>
        <taxon>Adinetida</taxon>
        <taxon>Adinetidae</taxon>
        <taxon>Adineta</taxon>
    </lineage>
</organism>
<keyword evidence="9" id="KW-1185">Reference proteome</keyword>
<evidence type="ECO:0000256" key="2">
    <source>
        <dbReference type="ARBA" id="ARBA00022729"/>
    </source>
</evidence>
<evidence type="ECO:0000256" key="4">
    <source>
        <dbReference type="ARBA" id="ARBA00023157"/>
    </source>
</evidence>
<gene>
    <name evidence="8" type="ORF">QVE165_LOCUS13069</name>
</gene>
<dbReference type="Proteomes" id="UP000663832">
    <property type="component" value="Unassembled WGS sequence"/>
</dbReference>
<dbReference type="InterPro" id="IPR000742">
    <property type="entry name" value="EGF"/>
</dbReference>
<comment type="caution">
    <text evidence="8">The sequence shown here is derived from an EMBL/GenBank/DDBJ whole genome shotgun (WGS) entry which is preliminary data.</text>
</comment>
<dbReference type="EMBL" id="CAJNOM010000066">
    <property type="protein sequence ID" value="CAF0965887.1"/>
    <property type="molecule type" value="Genomic_DNA"/>
</dbReference>
<feature type="disulfide bond" evidence="5">
    <location>
        <begin position="114"/>
        <end position="131"/>
    </location>
</feature>
<evidence type="ECO:0000256" key="3">
    <source>
        <dbReference type="ARBA" id="ARBA00022737"/>
    </source>
</evidence>
<keyword evidence="4 5" id="KW-1015">Disulfide bond</keyword>
<sequence length="316" mass="34246">MQYKPLFLVFAVFWTISIVSGQTNICSINPCLNGGACIVSQFSNTFTCSCTQYYFGTRCEHMNRCSYQSALCRNGGTCIPGLDGAFSCRCPISYTGVYCETFSQTSTICSSMPCRNSGTCVAYNNNANYYCQCPQDYSGSTCTTPVTICPVDYCKNNGQCTFDYTLNRLRCACPGTFGGQYCEIPIGQSNACASFPCHNDGSCTPAPPSFLCKCKDTYSGNQCQYSSNSNCYAGFCSSGGTCYSNGNTLQCICPNGYSGIRCETQTTSSFTLCDLNPNLSYCSINCSPGYCFSNPASQPPFACYCTDKTIQLNSCY</sequence>
<keyword evidence="2 6" id="KW-0732">Signal</keyword>
<feature type="signal peptide" evidence="6">
    <location>
        <begin position="1"/>
        <end position="21"/>
    </location>
</feature>
<dbReference type="OrthoDB" id="430340at2759"/>
<dbReference type="PROSITE" id="PS01186">
    <property type="entry name" value="EGF_2"/>
    <property type="match status" value="1"/>
</dbReference>
<feature type="disulfide bond" evidence="5">
    <location>
        <begin position="173"/>
        <end position="182"/>
    </location>
</feature>
<feature type="disulfide bond" evidence="5">
    <location>
        <begin position="214"/>
        <end position="223"/>
    </location>
</feature>
<feature type="domain" description="EGF-like" evidence="7">
    <location>
        <begin position="22"/>
        <end position="60"/>
    </location>
</feature>
<dbReference type="GO" id="GO:0007157">
    <property type="term" value="P:heterophilic cell-cell adhesion via plasma membrane cell adhesion molecules"/>
    <property type="evidence" value="ECO:0007669"/>
    <property type="project" value="TreeGrafter"/>
</dbReference>
<feature type="domain" description="EGF-like" evidence="7">
    <location>
        <begin position="188"/>
        <end position="224"/>
    </location>
</feature>
<dbReference type="InterPro" id="IPR013032">
    <property type="entry name" value="EGF-like_CS"/>
</dbReference>
<dbReference type="GO" id="GO:0005886">
    <property type="term" value="C:plasma membrane"/>
    <property type="evidence" value="ECO:0007669"/>
    <property type="project" value="TreeGrafter"/>
</dbReference>
<dbReference type="SMART" id="SM00181">
    <property type="entry name" value="EGF"/>
    <property type="match status" value="7"/>
</dbReference>
<dbReference type="Gene3D" id="2.10.25.10">
    <property type="entry name" value="Laminin"/>
    <property type="match status" value="6"/>
</dbReference>
<feature type="domain" description="EGF-like" evidence="7">
    <location>
        <begin position="145"/>
        <end position="183"/>
    </location>
</feature>
<keyword evidence="3" id="KW-0677">Repeat</keyword>
<evidence type="ECO:0000313" key="8">
    <source>
        <dbReference type="EMBL" id="CAF0965887.1"/>
    </source>
</evidence>
<protein>
    <recommendedName>
        <fullName evidence="7">EGF-like domain-containing protein</fullName>
    </recommendedName>
</protein>
<dbReference type="PANTHER" id="PTHR24049">
    <property type="entry name" value="CRUMBS FAMILY MEMBER"/>
    <property type="match status" value="1"/>
</dbReference>
<dbReference type="Pfam" id="PF00008">
    <property type="entry name" value="EGF"/>
    <property type="match status" value="3"/>
</dbReference>
<feature type="domain" description="EGF-like" evidence="7">
    <location>
        <begin position="61"/>
        <end position="100"/>
    </location>
</feature>
<evidence type="ECO:0000256" key="1">
    <source>
        <dbReference type="ARBA" id="ARBA00022536"/>
    </source>
</evidence>
<feature type="disulfide bond" evidence="5">
    <location>
        <begin position="133"/>
        <end position="142"/>
    </location>
</feature>
<dbReference type="SUPFAM" id="SSF57196">
    <property type="entry name" value="EGF/Laminin"/>
    <property type="match status" value="6"/>
</dbReference>
<dbReference type="GO" id="GO:0005509">
    <property type="term" value="F:calcium ion binding"/>
    <property type="evidence" value="ECO:0007669"/>
    <property type="project" value="InterPro"/>
</dbReference>
<name>A0A814EBW7_9BILA</name>
<feature type="disulfide bond" evidence="5">
    <location>
        <begin position="31"/>
        <end position="48"/>
    </location>
</feature>
<feature type="disulfide bond" evidence="5">
    <location>
        <begin position="90"/>
        <end position="99"/>
    </location>
</feature>
<dbReference type="PROSITE" id="PS50026">
    <property type="entry name" value="EGF_3"/>
    <property type="match status" value="6"/>
</dbReference>
<dbReference type="Pfam" id="PF12661">
    <property type="entry name" value="hEGF"/>
    <property type="match status" value="2"/>
</dbReference>
<accession>A0A814EBW7</accession>
<dbReference type="AlphaFoldDB" id="A0A814EBW7"/>
<dbReference type="InterPro" id="IPR001881">
    <property type="entry name" value="EGF-like_Ca-bd_dom"/>
</dbReference>
<feature type="chain" id="PRO_5033053220" description="EGF-like domain-containing protein" evidence="6">
    <location>
        <begin position="22"/>
        <end position="316"/>
    </location>
</feature>
<proteinExistence type="predicted"/>
<evidence type="ECO:0000313" key="9">
    <source>
        <dbReference type="Proteomes" id="UP000663832"/>
    </source>
</evidence>
<feature type="domain" description="EGF-like" evidence="7">
    <location>
        <begin position="105"/>
        <end position="143"/>
    </location>
</feature>
<feature type="disulfide bond" evidence="5">
    <location>
        <begin position="154"/>
        <end position="171"/>
    </location>
</feature>